<name>A0A5M8PBK5_9LECA</name>
<sequence length="150" mass="16881">MWADEHKPDDWRRTLAGSDPTKGAQLRAQHVRKAEIEAQLAVADVGDIPLDWGYDCIADALESYNTVLDFEIPAAAKWIAIAGKRLHAGAVGGKESWALERQRDCGKECKLMNLERWSFWEERLKELFQQSEATQDAANSAIHEMKALDS</sequence>
<reference evidence="2 3" key="1">
    <citation type="submission" date="2019-09" db="EMBL/GenBank/DDBJ databases">
        <title>The hologenome of the rock-dwelling lichen Lasallia pustulata.</title>
        <authorList>
            <person name="Greshake Tzovaras B."/>
            <person name="Segers F."/>
            <person name="Bicker A."/>
            <person name="Dal Grande F."/>
            <person name="Otte J."/>
            <person name="Hankeln T."/>
            <person name="Schmitt I."/>
            <person name="Ebersberger I."/>
        </authorList>
    </citation>
    <scope>NUCLEOTIDE SEQUENCE [LARGE SCALE GENOMIC DNA]</scope>
    <source>
        <strain evidence="2">A1-1</strain>
    </source>
</reference>
<dbReference type="EMBL" id="VXIT01000024">
    <property type="protein sequence ID" value="KAA6406615.1"/>
    <property type="molecule type" value="Genomic_DNA"/>
</dbReference>
<feature type="region of interest" description="Disordered" evidence="1">
    <location>
        <begin position="1"/>
        <end position="22"/>
    </location>
</feature>
<proteinExistence type="predicted"/>
<evidence type="ECO:0000256" key="1">
    <source>
        <dbReference type="SAM" id="MobiDB-lite"/>
    </source>
</evidence>
<evidence type="ECO:0000313" key="3">
    <source>
        <dbReference type="Proteomes" id="UP000324767"/>
    </source>
</evidence>
<dbReference type="Proteomes" id="UP000324767">
    <property type="component" value="Unassembled WGS sequence"/>
</dbReference>
<gene>
    <name evidence="2" type="ORF">FRX48_09547</name>
</gene>
<feature type="compositionally biased region" description="Basic and acidic residues" evidence="1">
    <location>
        <begin position="1"/>
        <end position="13"/>
    </location>
</feature>
<dbReference type="OrthoDB" id="5392447at2759"/>
<accession>A0A5M8PBK5</accession>
<evidence type="ECO:0000313" key="2">
    <source>
        <dbReference type="EMBL" id="KAA6406615.1"/>
    </source>
</evidence>
<protein>
    <submittedName>
        <fullName evidence="2">Uncharacterized protein</fullName>
    </submittedName>
</protein>
<dbReference type="InterPro" id="IPR022085">
    <property type="entry name" value="OpdG"/>
</dbReference>
<dbReference type="AlphaFoldDB" id="A0A5M8PBK5"/>
<comment type="caution">
    <text evidence="2">The sequence shown here is derived from an EMBL/GenBank/DDBJ whole genome shotgun (WGS) entry which is preliminary data.</text>
</comment>
<organism evidence="2 3">
    <name type="scientific">Lasallia pustulata</name>
    <dbReference type="NCBI Taxonomy" id="136370"/>
    <lineage>
        <taxon>Eukaryota</taxon>
        <taxon>Fungi</taxon>
        <taxon>Dikarya</taxon>
        <taxon>Ascomycota</taxon>
        <taxon>Pezizomycotina</taxon>
        <taxon>Lecanoromycetes</taxon>
        <taxon>OSLEUM clade</taxon>
        <taxon>Umbilicariomycetidae</taxon>
        <taxon>Umbilicariales</taxon>
        <taxon>Umbilicariaceae</taxon>
        <taxon>Lasallia</taxon>
    </lineage>
</organism>
<dbReference type="Pfam" id="PF12311">
    <property type="entry name" value="DUF3632"/>
    <property type="match status" value="1"/>
</dbReference>